<dbReference type="Proteomes" id="UP001242288">
    <property type="component" value="Unassembled WGS sequence"/>
</dbReference>
<dbReference type="Pfam" id="PF00132">
    <property type="entry name" value="Hexapep"/>
    <property type="match status" value="1"/>
</dbReference>
<dbReference type="EMBL" id="JAPKHW010000029">
    <property type="protein sequence ID" value="MCX4149425.1"/>
    <property type="molecule type" value="Genomic_DNA"/>
</dbReference>
<evidence type="ECO:0000313" key="4">
    <source>
        <dbReference type="EMBL" id="MDQ6411242.1"/>
    </source>
</evidence>
<evidence type="ECO:0000313" key="6">
    <source>
        <dbReference type="Proteomes" id="UP001242288"/>
    </source>
</evidence>
<dbReference type="GO" id="GO:0008374">
    <property type="term" value="F:O-acyltransferase activity"/>
    <property type="evidence" value="ECO:0007669"/>
    <property type="project" value="TreeGrafter"/>
</dbReference>
<dbReference type="SUPFAM" id="SSF51161">
    <property type="entry name" value="Trimeric LpxA-like enzymes"/>
    <property type="match status" value="1"/>
</dbReference>
<dbReference type="PANTHER" id="PTHR23416">
    <property type="entry name" value="SIALIC ACID SYNTHASE-RELATED"/>
    <property type="match status" value="1"/>
</dbReference>
<name>A0AAP5BJR5_9BURK</name>
<dbReference type="AlphaFoldDB" id="A0AAP5BJR5"/>
<dbReference type="InterPro" id="IPR051159">
    <property type="entry name" value="Hexapeptide_acetyltransf"/>
</dbReference>
<dbReference type="RefSeq" id="WP_266260301.1">
    <property type="nucleotide sequence ID" value="NZ_JAMXWF010000029.1"/>
</dbReference>
<accession>A0AAP5BJR5</accession>
<comment type="similarity">
    <text evidence="1">Belongs to the transferase hexapeptide repeat family.</text>
</comment>
<dbReference type="InterPro" id="IPR001451">
    <property type="entry name" value="Hexapep"/>
</dbReference>
<organism evidence="4 6">
    <name type="scientific">Paraburkholderia madseniana</name>
    <dbReference type="NCBI Taxonomy" id="2599607"/>
    <lineage>
        <taxon>Bacteria</taxon>
        <taxon>Pseudomonadati</taxon>
        <taxon>Pseudomonadota</taxon>
        <taxon>Betaproteobacteria</taxon>
        <taxon>Burkholderiales</taxon>
        <taxon>Burkholderiaceae</taxon>
        <taxon>Paraburkholderia</taxon>
    </lineage>
</organism>
<protein>
    <submittedName>
        <fullName evidence="4">Colanic acid biosynthesis acetyltransferase</fullName>
    </submittedName>
</protein>
<evidence type="ECO:0000313" key="3">
    <source>
        <dbReference type="EMBL" id="MCX4149425.1"/>
    </source>
</evidence>
<keyword evidence="5" id="KW-1185">Reference proteome</keyword>
<comment type="caution">
    <text evidence="4">The sequence shown here is derived from an EMBL/GenBank/DDBJ whole genome shotgun (WGS) entry which is preliminary data.</text>
</comment>
<sequence length="200" mass="21919">MKSEPFATEGAAQAATERTFQDLRQFSVPRGFRGRNALVVQLWWICSALLFRASPQFLYGWRRFLLRAFGARVGKGVLLRPTVVVTYPWKVTFGEYSWIGDDAVLYSLGPIEIGAHAVVSQRSYLCGGDHDPARVDFAIRGKPIHIGEQAWVAAGVFVAPGVTIGRGALIGARSSVFADMPAGMVCLGHPCRPIKRRETA</sequence>
<keyword evidence="2" id="KW-0808">Transferase</keyword>
<dbReference type="EMBL" id="JAMXWF010000029">
    <property type="protein sequence ID" value="MDQ6411242.1"/>
    <property type="molecule type" value="Genomic_DNA"/>
</dbReference>
<dbReference type="Gene3D" id="2.160.10.10">
    <property type="entry name" value="Hexapeptide repeat proteins"/>
    <property type="match status" value="1"/>
</dbReference>
<gene>
    <name evidence="4" type="ORF">NIE36_29165</name>
    <name evidence="3" type="ORF">OSB80_29235</name>
</gene>
<dbReference type="GO" id="GO:0005829">
    <property type="term" value="C:cytosol"/>
    <property type="evidence" value="ECO:0007669"/>
    <property type="project" value="TreeGrafter"/>
</dbReference>
<evidence type="ECO:0000256" key="1">
    <source>
        <dbReference type="ARBA" id="ARBA00007274"/>
    </source>
</evidence>
<dbReference type="CDD" id="cd05825">
    <property type="entry name" value="LbH_wcaF_like"/>
    <property type="match status" value="1"/>
</dbReference>
<reference evidence="4" key="1">
    <citation type="submission" date="2022-06" db="EMBL/GenBank/DDBJ databases">
        <title>PHB producers.</title>
        <authorList>
            <person name="Besaury L."/>
        </authorList>
    </citation>
    <scope>NUCLEOTIDE SEQUENCE</scope>
    <source>
        <strain evidence="4 5">SEWS6</strain>
    </source>
</reference>
<evidence type="ECO:0000313" key="5">
    <source>
        <dbReference type="Proteomes" id="UP001209412"/>
    </source>
</evidence>
<evidence type="ECO:0000256" key="2">
    <source>
        <dbReference type="ARBA" id="ARBA00022679"/>
    </source>
</evidence>
<dbReference type="Proteomes" id="UP001209412">
    <property type="component" value="Unassembled WGS sequence"/>
</dbReference>
<dbReference type="NCBIfam" id="NF007797">
    <property type="entry name" value="PRK10502.1"/>
    <property type="match status" value="1"/>
</dbReference>
<proteinExistence type="inferred from homology"/>
<dbReference type="PANTHER" id="PTHR23416:SF23">
    <property type="entry name" value="ACETYLTRANSFERASE C18B11.09C-RELATED"/>
    <property type="match status" value="1"/>
</dbReference>
<dbReference type="InterPro" id="IPR011004">
    <property type="entry name" value="Trimer_LpxA-like_sf"/>
</dbReference>